<organism evidence="3 4">
    <name type="scientific">Apatococcus lobatus</name>
    <dbReference type="NCBI Taxonomy" id="904363"/>
    <lineage>
        <taxon>Eukaryota</taxon>
        <taxon>Viridiplantae</taxon>
        <taxon>Chlorophyta</taxon>
        <taxon>core chlorophytes</taxon>
        <taxon>Trebouxiophyceae</taxon>
        <taxon>Chlorellales</taxon>
        <taxon>Chlorellaceae</taxon>
        <taxon>Apatococcus</taxon>
    </lineage>
</organism>
<comment type="caution">
    <text evidence="3">The sequence shown here is derived from an EMBL/GenBank/DDBJ whole genome shotgun (WGS) entry which is preliminary data.</text>
</comment>
<name>A0AAW1QU23_9CHLO</name>
<dbReference type="Pfam" id="PF07386">
    <property type="entry name" value="DUF1499"/>
    <property type="match status" value="1"/>
</dbReference>
<evidence type="ECO:0000313" key="3">
    <source>
        <dbReference type="EMBL" id="KAK9824728.1"/>
    </source>
</evidence>
<feature type="compositionally biased region" description="Basic and acidic residues" evidence="1">
    <location>
        <begin position="1"/>
        <end position="10"/>
    </location>
</feature>
<sequence>MFGRASEQHLQHQASASGNSDSFQQNSSSSPRGRQFADFIGCAWLFQHGWPWTGASIGYCALGTLQAYWSFLRLHWSGFAVGLVAMLIGIVLFCVALGARNRALSHQGSESPTSVMYAKLETEPRSCRRCWQETLAFFGSSATLSAARSIRWLLWLYATYIALLLLIRLASPDVAFTTFPAECPHEHLESCSRIASTKPWNARKEVPLTVRTPQPALLLAAQVWISHQPYSSFVNVTTDLAHARFVSPFWGFTDDFLVQVRCNRTVGTATMEVQSMSQLGRYDFGVNTQRTMAFMYTMHAKVRKGIFPDKPCYSEN</sequence>
<keyword evidence="2" id="KW-0812">Transmembrane</keyword>
<dbReference type="Proteomes" id="UP001438707">
    <property type="component" value="Unassembled WGS sequence"/>
</dbReference>
<keyword evidence="4" id="KW-1185">Reference proteome</keyword>
<feature type="transmembrane region" description="Helical" evidence="2">
    <location>
        <begin position="76"/>
        <end position="99"/>
    </location>
</feature>
<evidence type="ECO:0000313" key="4">
    <source>
        <dbReference type="Proteomes" id="UP001438707"/>
    </source>
</evidence>
<feature type="transmembrane region" description="Helical" evidence="2">
    <location>
        <begin position="152"/>
        <end position="170"/>
    </location>
</feature>
<gene>
    <name evidence="3" type="ORF">WJX74_001720</name>
</gene>
<dbReference type="EMBL" id="JALJOS010000028">
    <property type="protein sequence ID" value="KAK9824728.1"/>
    <property type="molecule type" value="Genomic_DNA"/>
</dbReference>
<reference evidence="3 4" key="1">
    <citation type="journal article" date="2024" name="Nat. Commun.">
        <title>Phylogenomics reveals the evolutionary origins of lichenization in chlorophyte algae.</title>
        <authorList>
            <person name="Puginier C."/>
            <person name="Libourel C."/>
            <person name="Otte J."/>
            <person name="Skaloud P."/>
            <person name="Haon M."/>
            <person name="Grisel S."/>
            <person name="Petersen M."/>
            <person name="Berrin J.G."/>
            <person name="Delaux P.M."/>
            <person name="Dal Grande F."/>
            <person name="Keller J."/>
        </authorList>
    </citation>
    <scope>NUCLEOTIDE SEQUENCE [LARGE SCALE GENOMIC DNA]</scope>
    <source>
        <strain evidence="3 4">SAG 2145</strain>
    </source>
</reference>
<feature type="region of interest" description="Disordered" evidence="1">
    <location>
        <begin position="1"/>
        <end position="30"/>
    </location>
</feature>
<protein>
    <submittedName>
        <fullName evidence="3">Uncharacterized protein</fullName>
    </submittedName>
</protein>
<evidence type="ECO:0000256" key="1">
    <source>
        <dbReference type="SAM" id="MobiDB-lite"/>
    </source>
</evidence>
<evidence type="ECO:0000256" key="2">
    <source>
        <dbReference type="SAM" id="Phobius"/>
    </source>
</evidence>
<feature type="compositionally biased region" description="Low complexity" evidence="1">
    <location>
        <begin position="17"/>
        <end position="30"/>
    </location>
</feature>
<accession>A0AAW1QU23</accession>
<keyword evidence="2" id="KW-1133">Transmembrane helix</keyword>
<dbReference type="AlphaFoldDB" id="A0AAW1QU23"/>
<proteinExistence type="predicted"/>
<dbReference type="InterPro" id="IPR010865">
    <property type="entry name" value="DUF1499"/>
</dbReference>
<keyword evidence="2" id="KW-0472">Membrane</keyword>